<dbReference type="Proteomes" id="UP001345013">
    <property type="component" value="Unassembled WGS sequence"/>
</dbReference>
<dbReference type="GO" id="GO:0008483">
    <property type="term" value="F:transaminase activity"/>
    <property type="evidence" value="ECO:0007669"/>
    <property type="project" value="UniProtKB-KW"/>
</dbReference>
<dbReference type="InterPro" id="IPR004839">
    <property type="entry name" value="Aminotransferase_I/II_large"/>
</dbReference>
<dbReference type="Gene3D" id="3.90.1150.10">
    <property type="entry name" value="Aspartate Aminotransferase, domain 1"/>
    <property type="match status" value="1"/>
</dbReference>
<proteinExistence type="predicted"/>
<organism evidence="2 3">
    <name type="scientific">Lithohypha guttulata</name>
    <dbReference type="NCBI Taxonomy" id="1690604"/>
    <lineage>
        <taxon>Eukaryota</taxon>
        <taxon>Fungi</taxon>
        <taxon>Dikarya</taxon>
        <taxon>Ascomycota</taxon>
        <taxon>Pezizomycotina</taxon>
        <taxon>Eurotiomycetes</taxon>
        <taxon>Chaetothyriomycetidae</taxon>
        <taxon>Chaetothyriales</taxon>
        <taxon>Trichomeriaceae</taxon>
        <taxon>Lithohypha</taxon>
    </lineage>
</organism>
<reference evidence="2 3" key="1">
    <citation type="submission" date="2023-08" db="EMBL/GenBank/DDBJ databases">
        <title>Black Yeasts Isolated from many extreme environments.</title>
        <authorList>
            <person name="Coleine C."/>
            <person name="Stajich J.E."/>
            <person name="Selbmann L."/>
        </authorList>
    </citation>
    <scope>NUCLEOTIDE SEQUENCE [LARGE SCALE GENOMIC DNA]</scope>
    <source>
        <strain evidence="2 3">CCFEE 5885</strain>
    </source>
</reference>
<dbReference type="Gene3D" id="3.40.640.10">
    <property type="entry name" value="Type I PLP-dependent aspartate aminotransferase-like (Major domain)"/>
    <property type="match status" value="1"/>
</dbReference>
<protein>
    <submittedName>
        <fullName evidence="2">Valine--pyruvate aminotransferase</fullName>
    </submittedName>
</protein>
<evidence type="ECO:0000313" key="2">
    <source>
        <dbReference type="EMBL" id="KAK5075878.1"/>
    </source>
</evidence>
<name>A0ABR0JVX7_9EURO</name>
<feature type="domain" description="Aminotransferase class I/classII large" evidence="1">
    <location>
        <begin position="39"/>
        <end position="407"/>
    </location>
</feature>
<dbReference type="CDD" id="cd00609">
    <property type="entry name" value="AAT_like"/>
    <property type="match status" value="1"/>
</dbReference>
<keyword evidence="3" id="KW-1185">Reference proteome</keyword>
<dbReference type="EMBL" id="JAVRRG010000237">
    <property type="protein sequence ID" value="KAK5075878.1"/>
    <property type="molecule type" value="Genomic_DNA"/>
</dbReference>
<dbReference type="SUPFAM" id="SSF53383">
    <property type="entry name" value="PLP-dependent transferases"/>
    <property type="match status" value="1"/>
</dbReference>
<comment type="caution">
    <text evidence="2">The sequence shown here is derived from an EMBL/GenBank/DDBJ whole genome shotgun (WGS) entry which is preliminary data.</text>
</comment>
<dbReference type="InterPro" id="IPR015422">
    <property type="entry name" value="PyrdxlP-dep_Trfase_small"/>
</dbReference>
<gene>
    <name evidence="2" type="primary">YEY2</name>
    <name evidence="2" type="ORF">LTR24_009794</name>
</gene>
<evidence type="ECO:0000313" key="3">
    <source>
        <dbReference type="Proteomes" id="UP001345013"/>
    </source>
</evidence>
<keyword evidence="2" id="KW-0032">Aminotransferase</keyword>
<accession>A0ABR0JVX7</accession>
<dbReference type="InterPro" id="IPR015421">
    <property type="entry name" value="PyrdxlP-dep_Trfase_major"/>
</dbReference>
<keyword evidence="2" id="KW-0808">Transferase</keyword>
<dbReference type="InterPro" id="IPR015424">
    <property type="entry name" value="PyrdxlP-dep_Trfase"/>
</dbReference>
<evidence type="ECO:0000259" key="1">
    <source>
        <dbReference type="Pfam" id="PF00155"/>
    </source>
</evidence>
<dbReference type="Pfam" id="PF00155">
    <property type="entry name" value="Aminotran_1_2"/>
    <property type="match status" value="1"/>
</dbReference>
<dbReference type="PANTHER" id="PTHR42858:SF1">
    <property type="entry name" value="LD15494P"/>
    <property type="match status" value="1"/>
</dbReference>
<sequence>MSTAKRPVDLQTGWPNPGLLPPARLESAAHTVLSDPDLTRESLKYGPDEGYPPLRESVAGWLTRFYKPQDAISYDRICVTGGASQNIACVLQTFTDPVYTRNVWMVAPTYMRCCRIIDDGGFGNRLRGIPEDEEGLDIGYLAKHIETSEQNAIAEGNLEPKLKTRYPWRKIYKHIIYAVPTFANPSGKIMSLERRKQLVKIARKYDALIITDDVYGMLQWPGSATANKSVLGGAVLPRVIDIDRYLDGGPTSEWGNAMSNGSFSKIVAPGCRTGFAEATPKLAWGLSQCGSTRSGGAPSHLVASMIHQMIATGGLDDHITNVLLPAYAKRYRRMMQAIRARLFPLGVTVPQPDKEVAGGYFIWLTLPSGLDGEEITKRAEEEEELMVCAGPLCNVQGDEGDEAMRFSHNIRLCFSYEDFDALDDGVERLARVIKTCMQE</sequence>
<dbReference type="PANTHER" id="PTHR42858">
    <property type="entry name" value="AMINOTRANSFERASE"/>
    <property type="match status" value="1"/>
</dbReference>